<name>A0A0F5K1F7_9BURK</name>
<dbReference type="STRING" id="28092.WM40_10290"/>
<organism evidence="1 2">
    <name type="scientific">Robbsia andropogonis</name>
    <dbReference type="NCBI Taxonomy" id="28092"/>
    <lineage>
        <taxon>Bacteria</taxon>
        <taxon>Pseudomonadati</taxon>
        <taxon>Pseudomonadota</taxon>
        <taxon>Betaproteobacteria</taxon>
        <taxon>Burkholderiales</taxon>
        <taxon>Burkholderiaceae</taxon>
        <taxon>Robbsia</taxon>
    </lineage>
</organism>
<evidence type="ECO:0000313" key="2">
    <source>
        <dbReference type="Proteomes" id="UP000033618"/>
    </source>
</evidence>
<protein>
    <submittedName>
        <fullName evidence="1">Uncharacterized protein</fullName>
    </submittedName>
</protein>
<dbReference type="Proteomes" id="UP000033618">
    <property type="component" value="Unassembled WGS sequence"/>
</dbReference>
<dbReference type="RefSeq" id="WP_046152804.1">
    <property type="nucleotide sequence ID" value="NZ_CADFGU010000011.1"/>
</dbReference>
<proteinExistence type="predicted"/>
<sequence length="706" mass="79440">MDASTARYSDAFSAEPLVADGAWPTTGRCLDEDIASPPMFPFRKEHAATLPGLPFELIGSISEHLDARGAAFLGMSSQSTLAAMQISLARFVQVASVADRIYLASGERRLSGFIEALKTIALFPFDARPVALLLLVQRLAHRQGDFEKELGVAPAQSEIVSLWRMPVCEHKDGSPALMACKQWRAAADVIRQHHAVSSSSSPLLRNTALQQLCKAETYLPWLSLVRYPLCHLDHVLKVTVGLPLSYWPDILSLVQPLLGMPVFAKLNRAFHWFSIRYREVSEPVPRELLVNVLRYLVSIDQRDTVRDALVTRFSISATRDSAGIVSAVAKTIAMTLLNKGKNPFGTPVDRRSRLSDILVEQLTRWDIDDDGMLNEVNRFLVDGVARQSHALGDCWENFSPKVQKHYRDKVLGAPDDVVQAWGHARQTTLPFWSIYLDITCTPEFDDLTVLWERINVAPWQLQGTLVLRLWTEYRRRSLHFSEDFAFEMSSQCVAWEGRQSTNALNARTPALALRAILASVQWQVTCARQMRDDWTRHENWDQETCRPRCPIISDPGAGVIEQVSAVDSVELIGALVAMRESMVTAGFSWRYDSYIQSSLRDLLCDCNTTLLRPSWKVACAISEAVADVWWDIPDAADEHLSRFDRFARRFDLPPDARDRAWQRVVMHAVICIGRGDFTIDMAITHGGFSTEAERKTLAFHCSRMGT</sequence>
<comment type="caution">
    <text evidence="1">The sequence shown here is derived from an EMBL/GenBank/DDBJ whole genome shotgun (WGS) entry which is preliminary data.</text>
</comment>
<keyword evidence="2" id="KW-1185">Reference proteome</keyword>
<dbReference type="EMBL" id="LAQU01000008">
    <property type="protein sequence ID" value="KKB63699.1"/>
    <property type="molecule type" value="Genomic_DNA"/>
</dbReference>
<evidence type="ECO:0000313" key="1">
    <source>
        <dbReference type="EMBL" id="KKB63699.1"/>
    </source>
</evidence>
<dbReference type="AlphaFoldDB" id="A0A0F5K1F7"/>
<dbReference type="PATRIC" id="fig|28092.6.peg.2433"/>
<gene>
    <name evidence="1" type="ORF">WM40_10290</name>
</gene>
<accession>A0A0F5K1F7</accession>
<reference evidence="1 2" key="1">
    <citation type="submission" date="2015-03" db="EMBL/GenBank/DDBJ databases">
        <title>Draft Genome Sequence of Burkholderia andropogonis type strain ICMP2807, isolated from Sorghum bicolor.</title>
        <authorList>
            <person name="Lopes-Santos L."/>
            <person name="Castro D.B."/>
            <person name="Ottoboni L.M."/>
            <person name="Park D."/>
            <person name="Weirc B.S."/>
            <person name="Destefano S.A."/>
        </authorList>
    </citation>
    <scope>NUCLEOTIDE SEQUENCE [LARGE SCALE GENOMIC DNA]</scope>
    <source>
        <strain evidence="1 2">ICMP2807</strain>
    </source>
</reference>